<dbReference type="InterPro" id="IPR043128">
    <property type="entry name" value="Rev_trsase/Diguanyl_cyclase"/>
</dbReference>
<dbReference type="InterPro" id="IPR043502">
    <property type="entry name" value="DNA/RNA_pol_sf"/>
</dbReference>
<accession>A0A699KVG9</accession>
<dbReference type="SUPFAM" id="SSF56672">
    <property type="entry name" value="DNA/RNA polymerases"/>
    <property type="match status" value="1"/>
</dbReference>
<sequence>ARQIICDEKIVRVPFGREMLIFQGNGDNQREESRLHIISSTKAQKYLSMGCDVFLENITTKEAKDKSEEKRLEDVLIVRDFLEVFPEDLLGIPPARAVEFQIDLVPGAVPVTRAPYRLVPSEMKKLAKQLQELSDKGFIRPSSSPWGAPNKKEHEEHLTLILELLKKEELYAKFSKCEFWIPKVQFLRHVIDSKGIHVDPTKIESIKDWASPKTPTEIRQFLGLVGYYRRFIEGFSKIAK</sequence>
<comment type="caution">
    <text evidence="1">The sequence shown here is derived from an EMBL/GenBank/DDBJ whole genome shotgun (WGS) entry which is preliminary data.</text>
</comment>
<gene>
    <name evidence="1" type="ORF">Tci_676519</name>
</gene>
<dbReference type="Gene3D" id="3.10.10.10">
    <property type="entry name" value="HIV Type 1 Reverse Transcriptase, subunit A, domain 1"/>
    <property type="match status" value="1"/>
</dbReference>
<name>A0A699KVG9_TANCI</name>
<dbReference type="EMBL" id="BKCJ010540287">
    <property type="protein sequence ID" value="GFB04548.1"/>
    <property type="molecule type" value="Genomic_DNA"/>
</dbReference>
<feature type="non-terminal residue" evidence="1">
    <location>
        <position position="1"/>
    </location>
</feature>
<dbReference type="InterPro" id="IPR050951">
    <property type="entry name" value="Retrovirus_Pol_polyprotein"/>
</dbReference>
<dbReference type="PANTHER" id="PTHR37984">
    <property type="entry name" value="PROTEIN CBG26694"/>
    <property type="match status" value="1"/>
</dbReference>
<organism evidence="1">
    <name type="scientific">Tanacetum cinerariifolium</name>
    <name type="common">Dalmatian daisy</name>
    <name type="synonym">Chrysanthemum cinerariifolium</name>
    <dbReference type="NCBI Taxonomy" id="118510"/>
    <lineage>
        <taxon>Eukaryota</taxon>
        <taxon>Viridiplantae</taxon>
        <taxon>Streptophyta</taxon>
        <taxon>Embryophyta</taxon>
        <taxon>Tracheophyta</taxon>
        <taxon>Spermatophyta</taxon>
        <taxon>Magnoliopsida</taxon>
        <taxon>eudicotyledons</taxon>
        <taxon>Gunneridae</taxon>
        <taxon>Pentapetalae</taxon>
        <taxon>asterids</taxon>
        <taxon>campanulids</taxon>
        <taxon>Asterales</taxon>
        <taxon>Asteraceae</taxon>
        <taxon>Asteroideae</taxon>
        <taxon>Anthemideae</taxon>
        <taxon>Anthemidinae</taxon>
        <taxon>Tanacetum</taxon>
    </lineage>
</organism>
<evidence type="ECO:0000313" key="1">
    <source>
        <dbReference type="EMBL" id="GFB04548.1"/>
    </source>
</evidence>
<dbReference type="PANTHER" id="PTHR37984:SF5">
    <property type="entry name" value="PROTEIN NYNRIN-LIKE"/>
    <property type="match status" value="1"/>
</dbReference>
<evidence type="ECO:0008006" key="2">
    <source>
        <dbReference type="Google" id="ProtNLM"/>
    </source>
</evidence>
<proteinExistence type="predicted"/>
<reference evidence="1" key="1">
    <citation type="journal article" date="2019" name="Sci. Rep.">
        <title>Draft genome of Tanacetum cinerariifolium, the natural source of mosquito coil.</title>
        <authorList>
            <person name="Yamashiro T."/>
            <person name="Shiraishi A."/>
            <person name="Satake H."/>
            <person name="Nakayama K."/>
        </authorList>
    </citation>
    <scope>NUCLEOTIDE SEQUENCE</scope>
</reference>
<dbReference type="Gene3D" id="3.30.70.270">
    <property type="match status" value="2"/>
</dbReference>
<dbReference type="AlphaFoldDB" id="A0A699KVG9"/>
<protein>
    <recommendedName>
        <fullName evidence="2">Reverse transcriptase domain-containing protein</fullName>
    </recommendedName>
</protein>